<reference evidence="3 4" key="1">
    <citation type="submission" date="2012-04" db="EMBL/GenBank/DDBJ databases">
        <title>The Genome Sequence of Saprolegnia declina VS20.</title>
        <authorList>
            <consortium name="The Broad Institute Genome Sequencing Platform"/>
            <person name="Russ C."/>
            <person name="Nusbaum C."/>
            <person name="Tyler B."/>
            <person name="van West P."/>
            <person name="Dieguez-Uribeondo J."/>
            <person name="de Bruijn I."/>
            <person name="Tripathy S."/>
            <person name="Jiang R."/>
            <person name="Young S.K."/>
            <person name="Zeng Q."/>
            <person name="Gargeya S."/>
            <person name="Fitzgerald M."/>
            <person name="Haas B."/>
            <person name="Abouelleil A."/>
            <person name="Alvarado L."/>
            <person name="Arachchi H.M."/>
            <person name="Berlin A."/>
            <person name="Chapman S.B."/>
            <person name="Goldberg J."/>
            <person name="Griggs A."/>
            <person name="Gujja S."/>
            <person name="Hansen M."/>
            <person name="Howarth C."/>
            <person name="Imamovic A."/>
            <person name="Larimer J."/>
            <person name="McCowen C."/>
            <person name="Montmayeur A."/>
            <person name="Murphy C."/>
            <person name="Neiman D."/>
            <person name="Pearson M."/>
            <person name="Priest M."/>
            <person name="Roberts A."/>
            <person name="Saif S."/>
            <person name="Shea T."/>
            <person name="Sisk P."/>
            <person name="Sykes S."/>
            <person name="Wortman J."/>
            <person name="Nusbaum C."/>
            <person name="Birren B."/>
        </authorList>
    </citation>
    <scope>NUCLEOTIDE SEQUENCE [LARGE SCALE GENOMIC DNA]</scope>
    <source>
        <strain evidence="3 4">VS20</strain>
    </source>
</reference>
<dbReference type="InParanoid" id="T0Q8N6"/>
<dbReference type="RefSeq" id="XP_008612131.1">
    <property type="nucleotide sequence ID" value="XM_008613909.1"/>
</dbReference>
<evidence type="ECO:0000313" key="4">
    <source>
        <dbReference type="Proteomes" id="UP000030762"/>
    </source>
</evidence>
<feature type="transmembrane region" description="Helical" evidence="2">
    <location>
        <begin position="380"/>
        <end position="404"/>
    </location>
</feature>
<dbReference type="VEuPathDB" id="FungiDB:SDRG_08041"/>
<evidence type="ECO:0000256" key="2">
    <source>
        <dbReference type="SAM" id="Phobius"/>
    </source>
</evidence>
<feature type="transmembrane region" description="Helical" evidence="2">
    <location>
        <begin position="300"/>
        <end position="323"/>
    </location>
</feature>
<evidence type="ECO:0008006" key="5">
    <source>
        <dbReference type="Google" id="ProtNLM"/>
    </source>
</evidence>
<keyword evidence="4" id="KW-1185">Reference proteome</keyword>
<feature type="region of interest" description="Disordered" evidence="1">
    <location>
        <begin position="598"/>
        <end position="623"/>
    </location>
</feature>
<dbReference type="EMBL" id="JH767155">
    <property type="protein sequence ID" value="EQC34269.1"/>
    <property type="molecule type" value="Genomic_DNA"/>
</dbReference>
<keyword evidence="2" id="KW-0812">Transmembrane</keyword>
<proteinExistence type="predicted"/>
<feature type="transmembrane region" description="Helical" evidence="2">
    <location>
        <begin position="349"/>
        <end position="368"/>
    </location>
</feature>
<keyword evidence="2" id="KW-0472">Membrane</keyword>
<name>T0Q8N6_SAPDV</name>
<protein>
    <recommendedName>
        <fullName evidence="5">Transmembrane protein</fullName>
    </recommendedName>
</protein>
<feature type="transmembrane region" description="Helical" evidence="2">
    <location>
        <begin position="493"/>
        <end position="512"/>
    </location>
</feature>
<dbReference type="GeneID" id="19948768"/>
<dbReference type="AlphaFoldDB" id="T0Q8N6"/>
<feature type="transmembrane region" description="Helical" evidence="2">
    <location>
        <begin position="38"/>
        <end position="56"/>
    </location>
</feature>
<gene>
    <name evidence="3" type="ORF">SDRG_08041</name>
</gene>
<feature type="transmembrane region" description="Helical" evidence="2">
    <location>
        <begin position="424"/>
        <end position="441"/>
    </location>
</feature>
<sequence>MTKFHSPRPHQTNHRHPSHGPELSIVYISKWIRITSNFIAGGMIVGTAVIVAFLLWKGMFQSQYVIAYPQSSTDSAWTPFATSCVLDVNGWVPFSCKDSEVALTGPLPWASLGAQLATTLQLTPHPTGNLSSSALITTCLVGLDRSRVAVVLFASHPSDGYAACIPSSGQPMTGMFVLETATTDGYPNGVFLLSSWTDLKLAPLSVLLQTDGTSIPIVPFLKTFIAIDGTAVSAPPDTVNYYTQVNSLNRRYLMWATSNVHIIAIANPKGYSGWSYGKYSRYIGTIGWVQVHTVDNHFELLYFQIAITFISLAVLANDAYVTFQGASGLLKNKPVLTYDIFSGLERRKLLLCALVATMCYSPLYADVLRYLYNMEGFGDLYWSLSLEMISAMFAFSWIAFLSCWQHLPCPAVLRHKPLSYSGPIYVYSSLFIFLLLATIRTRGRVEAAAFWTDADALLTISVNGTPTLAGSYTADGTVPVVDKLMIDVAITNFSAFAISILANKLLLGYMYLDTRWTQKNEFLKMIDTPVPQWVTCMDLDVKNAIVIGDKLYCKPSMLALLGFCTVLVQTKYTPTAGVVVAPASSRLSHIVNTARSAMPNSARKGDSGTASGTDTRGSVRIETTKKPAPQPYQVISIYGLLPAIMMSKVYVPHLLGTIEHNAFAPAKSATRLEKNVPYVYSRGDCCG</sequence>
<dbReference type="OrthoDB" id="65618at2759"/>
<evidence type="ECO:0000313" key="3">
    <source>
        <dbReference type="EMBL" id="EQC34269.1"/>
    </source>
</evidence>
<keyword evidence="2" id="KW-1133">Transmembrane helix</keyword>
<evidence type="ECO:0000256" key="1">
    <source>
        <dbReference type="SAM" id="MobiDB-lite"/>
    </source>
</evidence>
<accession>T0Q8N6</accession>
<organism evidence="3 4">
    <name type="scientific">Saprolegnia diclina (strain VS20)</name>
    <dbReference type="NCBI Taxonomy" id="1156394"/>
    <lineage>
        <taxon>Eukaryota</taxon>
        <taxon>Sar</taxon>
        <taxon>Stramenopiles</taxon>
        <taxon>Oomycota</taxon>
        <taxon>Saprolegniomycetes</taxon>
        <taxon>Saprolegniales</taxon>
        <taxon>Saprolegniaceae</taxon>
        <taxon>Saprolegnia</taxon>
    </lineage>
</organism>
<dbReference type="Proteomes" id="UP000030762">
    <property type="component" value="Unassembled WGS sequence"/>
</dbReference>